<accession>A0A1F6N589</accession>
<dbReference type="EMBL" id="MFQH01000001">
    <property type="protein sequence ID" value="OGH78823.1"/>
    <property type="molecule type" value="Genomic_DNA"/>
</dbReference>
<reference evidence="2 3" key="1">
    <citation type="journal article" date="2016" name="Nat. Commun.">
        <title>Thousands of microbial genomes shed light on interconnected biogeochemical processes in an aquifer system.</title>
        <authorList>
            <person name="Anantharaman K."/>
            <person name="Brown C.T."/>
            <person name="Hug L.A."/>
            <person name="Sharon I."/>
            <person name="Castelle C.J."/>
            <person name="Probst A.J."/>
            <person name="Thomas B.C."/>
            <person name="Singh A."/>
            <person name="Wilkins M.J."/>
            <person name="Karaoz U."/>
            <person name="Brodie E.L."/>
            <person name="Williams K.H."/>
            <person name="Hubbard S.S."/>
            <person name="Banfield J.F."/>
        </authorList>
    </citation>
    <scope>NUCLEOTIDE SEQUENCE [LARGE SCALE GENOMIC DNA]</scope>
</reference>
<keyword evidence="1" id="KW-1133">Transmembrane helix</keyword>
<feature type="transmembrane region" description="Helical" evidence="1">
    <location>
        <begin position="54"/>
        <end position="80"/>
    </location>
</feature>
<feature type="transmembrane region" description="Helical" evidence="1">
    <location>
        <begin position="170"/>
        <end position="193"/>
    </location>
</feature>
<feature type="transmembrane region" description="Helical" evidence="1">
    <location>
        <begin position="213"/>
        <end position="235"/>
    </location>
</feature>
<proteinExistence type="predicted"/>
<sequence length="254" mass="28532">MLITVSEIIRQTLQTYRDNFREIAKYIALSMAGWILLALNAVLSIPFFQNILSGVFAIIAIAATQLALIGLFVVVSITMTRVLRKLYRHETPDTVPNEFKAAIKVFIPFLIASFLLTLIVLGGSLLLLIPGIIFAIWFYFAPLAVIIDNQKPLAALKASRNLVVGRFGSVLWNLIAPSVVYIVIFSVCSWIILTPGRYFLLDSGMISGYWMSLGLMFLFYFLFLPIMTLTPIIVYENLKDTKIKMEPRQVGINS</sequence>
<feature type="transmembrane region" description="Helical" evidence="1">
    <location>
        <begin position="101"/>
        <end position="121"/>
    </location>
</feature>
<feature type="transmembrane region" description="Helical" evidence="1">
    <location>
        <begin position="127"/>
        <end position="149"/>
    </location>
</feature>
<feature type="transmembrane region" description="Helical" evidence="1">
    <location>
        <begin position="26"/>
        <end position="48"/>
    </location>
</feature>
<comment type="caution">
    <text evidence="2">The sequence shown here is derived from an EMBL/GenBank/DDBJ whole genome shotgun (WGS) entry which is preliminary data.</text>
</comment>
<organism evidence="2 3">
    <name type="scientific">Candidatus Magasanikbacteria bacterium RIFCSPLOWO2_01_FULL_40_15</name>
    <dbReference type="NCBI Taxonomy" id="1798686"/>
    <lineage>
        <taxon>Bacteria</taxon>
        <taxon>Candidatus Magasanikiibacteriota</taxon>
    </lineage>
</organism>
<keyword evidence="1" id="KW-0812">Transmembrane</keyword>
<protein>
    <recommendedName>
        <fullName evidence="4">Glycerophosphoryl diester phosphodiesterase membrane domain-containing protein</fullName>
    </recommendedName>
</protein>
<dbReference type="Proteomes" id="UP000177040">
    <property type="component" value="Unassembled WGS sequence"/>
</dbReference>
<evidence type="ECO:0000313" key="3">
    <source>
        <dbReference type="Proteomes" id="UP000177040"/>
    </source>
</evidence>
<keyword evidence="1" id="KW-0472">Membrane</keyword>
<evidence type="ECO:0000313" key="2">
    <source>
        <dbReference type="EMBL" id="OGH78823.1"/>
    </source>
</evidence>
<evidence type="ECO:0000256" key="1">
    <source>
        <dbReference type="SAM" id="Phobius"/>
    </source>
</evidence>
<dbReference type="AlphaFoldDB" id="A0A1F6N589"/>
<name>A0A1F6N589_9BACT</name>
<gene>
    <name evidence="2" type="ORF">A2983_00610</name>
</gene>
<evidence type="ECO:0008006" key="4">
    <source>
        <dbReference type="Google" id="ProtNLM"/>
    </source>
</evidence>